<dbReference type="eggNOG" id="KOG4197">
    <property type="taxonomic scope" value="Eukaryota"/>
</dbReference>
<protein>
    <recommendedName>
        <fullName evidence="7">Topo IIA-type catalytic domain-containing protein</fullName>
    </recommendedName>
</protein>
<dbReference type="Pfam" id="PF01535">
    <property type="entry name" value="PPR"/>
    <property type="match status" value="2"/>
</dbReference>
<keyword evidence="3 5" id="KW-0238">DNA-binding</keyword>
<dbReference type="InterPro" id="IPR011990">
    <property type="entry name" value="TPR-like_helical_dom_sf"/>
</dbReference>
<feature type="repeat" description="PPR" evidence="4">
    <location>
        <begin position="496"/>
        <end position="530"/>
    </location>
</feature>
<evidence type="ECO:0000256" key="6">
    <source>
        <dbReference type="SAM" id="MobiDB-lite"/>
    </source>
</evidence>
<organism evidence="8 9">
    <name type="scientific">Prunus persica</name>
    <name type="common">Peach</name>
    <name type="synonym">Amygdalus persica</name>
    <dbReference type="NCBI Taxonomy" id="3760"/>
    <lineage>
        <taxon>Eukaryota</taxon>
        <taxon>Viridiplantae</taxon>
        <taxon>Streptophyta</taxon>
        <taxon>Embryophyta</taxon>
        <taxon>Tracheophyta</taxon>
        <taxon>Spermatophyta</taxon>
        <taxon>Magnoliopsida</taxon>
        <taxon>eudicotyledons</taxon>
        <taxon>Gunneridae</taxon>
        <taxon>Pentapetalae</taxon>
        <taxon>rosids</taxon>
        <taxon>fabids</taxon>
        <taxon>Rosales</taxon>
        <taxon>Rosaceae</taxon>
        <taxon>Amygdaloideae</taxon>
        <taxon>Amygdaleae</taxon>
        <taxon>Prunus</taxon>
    </lineage>
</organism>
<dbReference type="Pfam" id="PF00521">
    <property type="entry name" value="DNA_topoisoIV"/>
    <property type="match status" value="1"/>
</dbReference>
<evidence type="ECO:0000313" key="9">
    <source>
        <dbReference type="Proteomes" id="UP000006882"/>
    </source>
</evidence>
<dbReference type="GO" id="GO:0006396">
    <property type="term" value="P:RNA processing"/>
    <property type="evidence" value="ECO:0000318"/>
    <property type="project" value="GO_Central"/>
</dbReference>
<dbReference type="InterPro" id="IPR002205">
    <property type="entry name" value="Topo_IIA_dom_A"/>
</dbReference>
<feature type="region of interest" description="Disordered" evidence="6">
    <location>
        <begin position="45"/>
        <end position="69"/>
    </location>
</feature>
<dbReference type="NCBIfam" id="TIGR00756">
    <property type="entry name" value="PPR"/>
    <property type="match status" value="6"/>
</dbReference>
<evidence type="ECO:0000259" key="7">
    <source>
        <dbReference type="PROSITE" id="PS52040"/>
    </source>
</evidence>
<accession>A0A251N8D8</accession>
<evidence type="ECO:0000313" key="8">
    <source>
        <dbReference type="EMBL" id="ONH94514.1"/>
    </source>
</evidence>
<dbReference type="SUPFAM" id="SSF81901">
    <property type="entry name" value="HCP-like"/>
    <property type="match status" value="1"/>
</dbReference>
<dbReference type="GO" id="GO:0006265">
    <property type="term" value="P:DNA topological change"/>
    <property type="evidence" value="ECO:0007669"/>
    <property type="project" value="InterPro"/>
</dbReference>
<dbReference type="GO" id="GO:0003729">
    <property type="term" value="F:mRNA binding"/>
    <property type="evidence" value="ECO:0000318"/>
    <property type="project" value="GO_Central"/>
</dbReference>
<feature type="repeat" description="PPR" evidence="4">
    <location>
        <begin position="461"/>
        <end position="495"/>
    </location>
</feature>
<dbReference type="Gramene" id="ONH94514">
    <property type="protein sequence ID" value="ONH94514"/>
    <property type="gene ID" value="PRUPE_7G020300"/>
</dbReference>
<dbReference type="PANTHER" id="PTHR46128">
    <property type="entry name" value="MITOCHONDRIAL GROUP I INTRON SPLICING FACTOR CCM1"/>
    <property type="match status" value="1"/>
</dbReference>
<dbReference type="EMBL" id="CM007657">
    <property type="protein sequence ID" value="ONH94514.1"/>
    <property type="molecule type" value="Genomic_DNA"/>
</dbReference>
<feature type="repeat" description="PPR" evidence="4">
    <location>
        <begin position="392"/>
        <end position="426"/>
    </location>
</feature>
<evidence type="ECO:0000256" key="1">
    <source>
        <dbReference type="ARBA" id="ARBA00007626"/>
    </source>
</evidence>
<dbReference type="Pfam" id="PF13041">
    <property type="entry name" value="PPR_2"/>
    <property type="match status" value="3"/>
</dbReference>
<dbReference type="Gene3D" id="1.25.40.10">
    <property type="entry name" value="Tetratricopeptide repeat domain"/>
    <property type="match status" value="5"/>
</dbReference>
<dbReference type="Gene3D" id="3.90.199.10">
    <property type="entry name" value="Topoisomerase II, domain 5"/>
    <property type="match status" value="1"/>
</dbReference>
<comment type="similarity">
    <text evidence="1">Belongs to the PPR family. P subfamily.</text>
</comment>
<dbReference type="AlphaFoldDB" id="A0A251N8D8"/>
<dbReference type="InterPro" id="IPR013760">
    <property type="entry name" value="Topo_IIA-like_dom_sf"/>
</dbReference>
<dbReference type="GO" id="GO:0003677">
    <property type="term" value="F:DNA binding"/>
    <property type="evidence" value="ECO:0007669"/>
    <property type="project" value="UniProtKB-UniRule"/>
</dbReference>
<feature type="repeat" description="PPR" evidence="4">
    <location>
        <begin position="601"/>
        <end position="635"/>
    </location>
</feature>
<dbReference type="GO" id="GO:0005739">
    <property type="term" value="C:mitochondrion"/>
    <property type="evidence" value="ECO:0000318"/>
    <property type="project" value="GO_Central"/>
</dbReference>
<evidence type="ECO:0000256" key="5">
    <source>
        <dbReference type="PROSITE-ProRule" id="PRU01384"/>
    </source>
</evidence>
<proteinExistence type="inferred from homology"/>
<dbReference type="GO" id="GO:0007005">
    <property type="term" value="P:mitochondrion organization"/>
    <property type="evidence" value="ECO:0000318"/>
    <property type="project" value="GO_Central"/>
</dbReference>
<evidence type="ECO:0000256" key="3">
    <source>
        <dbReference type="ARBA" id="ARBA00023125"/>
    </source>
</evidence>
<feature type="repeat" description="PPR" evidence="4">
    <location>
        <begin position="566"/>
        <end position="600"/>
    </location>
</feature>
<dbReference type="PANTHER" id="PTHR46128:SF224">
    <property type="entry name" value="PENTACOTRIPEPTIDE-REPEAT REGION OF PRORP DOMAIN-CONTAINING PROTEIN"/>
    <property type="match status" value="1"/>
</dbReference>
<dbReference type="InterPro" id="IPR013758">
    <property type="entry name" value="Topo_IIA_A/C_ab"/>
</dbReference>
<evidence type="ECO:0000256" key="4">
    <source>
        <dbReference type="PROSITE-ProRule" id="PRU00708"/>
    </source>
</evidence>
<dbReference type="SUPFAM" id="SSF56719">
    <property type="entry name" value="Type II DNA topoisomerase"/>
    <property type="match status" value="1"/>
</dbReference>
<dbReference type="GO" id="GO:0003918">
    <property type="term" value="F:DNA topoisomerase type II (double strand cut, ATP-hydrolyzing) activity"/>
    <property type="evidence" value="ECO:0007669"/>
    <property type="project" value="InterPro"/>
</dbReference>
<feature type="repeat" description="PPR" evidence="4">
    <location>
        <begin position="322"/>
        <end position="356"/>
    </location>
</feature>
<dbReference type="GO" id="GO:0005524">
    <property type="term" value="F:ATP binding"/>
    <property type="evidence" value="ECO:0007669"/>
    <property type="project" value="InterPro"/>
</dbReference>
<dbReference type="PROSITE" id="PS52040">
    <property type="entry name" value="TOPO_IIA"/>
    <property type="match status" value="1"/>
</dbReference>
<dbReference type="PROSITE" id="PS51375">
    <property type="entry name" value="PPR"/>
    <property type="match status" value="7"/>
</dbReference>
<dbReference type="InterPro" id="IPR050872">
    <property type="entry name" value="PPR_P_subfamily"/>
</dbReference>
<feature type="repeat" description="PPR" evidence="4">
    <location>
        <begin position="357"/>
        <end position="391"/>
    </location>
</feature>
<reference evidence="8 9" key="1">
    <citation type="journal article" date="2013" name="Nat. Genet.">
        <title>The high-quality draft genome of peach (Prunus persica) identifies unique patterns of genetic diversity, domestication and genome evolution.</title>
        <authorList>
            <consortium name="International Peach Genome Initiative"/>
            <person name="Verde I."/>
            <person name="Abbott A.G."/>
            <person name="Scalabrin S."/>
            <person name="Jung S."/>
            <person name="Shu S."/>
            <person name="Marroni F."/>
            <person name="Zhebentyayeva T."/>
            <person name="Dettori M.T."/>
            <person name="Grimwood J."/>
            <person name="Cattonaro F."/>
            <person name="Zuccolo A."/>
            <person name="Rossini L."/>
            <person name="Jenkins J."/>
            <person name="Vendramin E."/>
            <person name="Meisel L.A."/>
            <person name="Decroocq V."/>
            <person name="Sosinski B."/>
            <person name="Prochnik S."/>
            <person name="Mitros T."/>
            <person name="Policriti A."/>
            <person name="Cipriani G."/>
            <person name="Dondini L."/>
            <person name="Ficklin S."/>
            <person name="Goodstein D.M."/>
            <person name="Xuan P."/>
            <person name="Del Fabbro C."/>
            <person name="Aramini V."/>
            <person name="Copetti D."/>
            <person name="Gonzalez S."/>
            <person name="Horner D.S."/>
            <person name="Falchi R."/>
            <person name="Lucas S."/>
            <person name="Mica E."/>
            <person name="Maldonado J."/>
            <person name="Lazzari B."/>
            <person name="Bielenberg D."/>
            <person name="Pirona R."/>
            <person name="Miculan M."/>
            <person name="Barakat A."/>
            <person name="Testolin R."/>
            <person name="Stella A."/>
            <person name="Tartarini S."/>
            <person name="Tonutti P."/>
            <person name="Arus P."/>
            <person name="Orellana A."/>
            <person name="Wells C."/>
            <person name="Main D."/>
            <person name="Vizzotto G."/>
            <person name="Silva H."/>
            <person name="Salamini F."/>
            <person name="Schmutz J."/>
            <person name="Morgante M."/>
            <person name="Rokhsar D.S."/>
        </authorList>
    </citation>
    <scope>NUCLEOTIDE SEQUENCE [LARGE SCALE GENOMIC DNA]</scope>
    <source>
        <strain evidence="9">cv. Nemared</strain>
    </source>
</reference>
<keyword evidence="9" id="KW-1185">Reference proteome</keyword>
<evidence type="ECO:0000256" key="2">
    <source>
        <dbReference type="ARBA" id="ARBA00022737"/>
    </source>
</evidence>
<dbReference type="InterPro" id="IPR002885">
    <property type="entry name" value="PPR_rpt"/>
</dbReference>
<name>A0A251N8D8_PRUPE</name>
<feature type="domain" description="Topo IIA-type catalytic" evidence="7">
    <location>
        <begin position="73"/>
        <end position="660"/>
    </location>
</feature>
<gene>
    <name evidence="8" type="ORF">PRUPE_7G020300</name>
</gene>
<keyword evidence="2" id="KW-0677">Repeat</keyword>
<comment type="caution">
    <text evidence="5">Lacks conserved residue(s) required for the propagation of feature annotation.</text>
</comment>
<feature type="compositionally biased region" description="Polar residues" evidence="6">
    <location>
        <begin position="45"/>
        <end position="59"/>
    </location>
</feature>
<sequence length="660" mass="74416">MALASSLCFSSSVLCHHLSAPLNPTRFSSLRHNLSELRFLSASSSAQKEAPSEGQNGNGSVLVKDTSENSEETMVRVELHKEPTEAILYAMHELGLASRKTFKKCDRVVGEVLGKFHPHGDTAVYDSLVRMAQPQVDLIIENLSIENLESAFSFFNLLSNKYGFRHSRVSEFIVAHVLARRRLFKELCLVVKQMVDDEGPGSAPSLCELLLNRFRDWDSTGVVWDMLAFAYSRSEMIHDALSVLVKMKDLNLNVSTPTYNCLLHNLKHTDIMWIVYNEVKDSGTHQSDHTIAILIDGLCEQSGLQDAVSFFMGVENTESWPSVVSFNTIMSRFCKLGFVDVAKSFFCLMFKCGLLPDSYSYNILIHGLCIAGSLEEALEFTKDMERHGVQPDTVTYNILCKGFHLLGLMSGAHEVIQKMLIKGLNPDHVTYTILICLPHAGNIEEALKLQEEMLSRVFQLSVIVYSVLLSSLCKSGRIEEALRLQYEMEAVGLEPDLITYSILIHGLCKKGDVQRASKIYREMYMKRIIPNYFVHRSILLGLREKGDISEVRKHFDNLLKRDVTEDIVLYNIMMDGYVKIGSIAQATRLYKQIIEKGINPSIVTFNTLIYGFCKTGKLVEAHKMFDTIKLFGLLPSPFTYTTLMDANIERGNIHGMLELL</sequence>
<dbReference type="Proteomes" id="UP000006882">
    <property type="component" value="Chromosome G7"/>
</dbReference>